<dbReference type="InterPro" id="IPR011009">
    <property type="entry name" value="Kinase-like_dom_sf"/>
</dbReference>
<protein>
    <recommendedName>
        <fullName evidence="8">Protein kinase domain-containing protein</fullName>
    </recommendedName>
</protein>
<comment type="caution">
    <text evidence="9">The sequence shown here is derived from an EMBL/GenBank/DDBJ whole genome shotgun (WGS) entry which is preliminary data.</text>
</comment>
<evidence type="ECO:0000256" key="1">
    <source>
        <dbReference type="ARBA" id="ARBA00022527"/>
    </source>
</evidence>
<evidence type="ECO:0000256" key="2">
    <source>
        <dbReference type="ARBA" id="ARBA00022679"/>
    </source>
</evidence>
<evidence type="ECO:0000256" key="6">
    <source>
        <dbReference type="PROSITE-ProRule" id="PRU10141"/>
    </source>
</evidence>
<dbReference type="Pfam" id="PF00069">
    <property type="entry name" value="Pkinase"/>
    <property type="match status" value="1"/>
</dbReference>
<organism evidence="9 10">
    <name type="scientific">Triparma strigata</name>
    <dbReference type="NCBI Taxonomy" id="1606541"/>
    <lineage>
        <taxon>Eukaryota</taxon>
        <taxon>Sar</taxon>
        <taxon>Stramenopiles</taxon>
        <taxon>Ochrophyta</taxon>
        <taxon>Bolidophyceae</taxon>
        <taxon>Parmales</taxon>
        <taxon>Triparmaceae</taxon>
        <taxon>Triparma</taxon>
    </lineage>
</organism>
<proteinExistence type="predicted"/>
<gene>
    <name evidence="9" type="ORF">TrST_g13340</name>
</gene>
<dbReference type="SMART" id="SM00220">
    <property type="entry name" value="S_TKc"/>
    <property type="match status" value="1"/>
</dbReference>
<feature type="region of interest" description="Disordered" evidence="7">
    <location>
        <begin position="518"/>
        <end position="537"/>
    </location>
</feature>
<evidence type="ECO:0000256" key="5">
    <source>
        <dbReference type="ARBA" id="ARBA00022840"/>
    </source>
</evidence>
<feature type="binding site" evidence="6">
    <location>
        <position position="245"/>
    </location>
    <ligand>
        <name>ATP</name>
        <dbReference type="ChEBI" id="CHEBI:30616"/>
    </ligand>
</feature>
<sequence length="840" mass="93159">MPTADEYRLGGNTAFQKKDYDQALMCYTLAIEACMKPNAVATPTTVATLTGETTKTTTAKLPTSLPTSPDNPNSSSAATPTPPPPPPPPPPNNSTPLDVHLANRSLVYSITEQYALAIQDARECIRLSSGNNAKCYMRLVKGCAGCHLYAEALETLDEGVKMRKEGDKERVELEKLQESLKARKKAYDKKVLSGAMEPFKIKSVKTDGRRPQVKEFDFYKELGTGNFSRIVAARHKTTDEVFAIKVIEKKQVESLKRRHPNIHNEIQMEKRILVRLSHPLIVTLYSTFQDYNALYFLMELCSGAEMWTKICHGGKLVGCHESLSTFYLAELVEVMSYLHQNGVVHRDLKPENLMVSSDGHLKLIDFGTAKDLINTDLNGPEFVGTPEFMSPETVKSKPAGPETDLWSYGVVMWQLLLGTTPFKAPSPYLGFLKIKRGNLYRHPALSDSAWDLLSKLLVVDPSKRIGAGDKNLTDVKNHPFLSTKYPSTSTLHSSPALKVPSLVDLCIRATADLAVESSLSLTSPDPGSGSSSDMLRLSPSNRSRVMHFLDRVEKLSEPRVLRRFYKSNLEAKMSRVRSQTRSVLNLTSEREGQFDKPIEYVLITPSGSVDKLKEYVKIINRMRPKFVVITGKLSEEERKIIAKISETVSFIIADGRDFYGFFVGGVQGIVLCGDLLLDPQSDVERYGDMMKFLGEELEQSRMCQHHTFVFTDADVRRLEEGVLERVAKSRVCAILGTGTKAAEWTKKYVMKGPKGGGGPHTEERGGEEMDVVEEDEKKLGKEKGDGGGKGEEGGGEDSDVDSDGYNMVDDDSNVMVMSTVSPKVVSLDHEMVWTMKALGI</sequence>
<feature type="domain" description="Protein kinase" evidence="8">
    <location>
        <begin position="216"/>
        <end position="481"/>
    </location>
</feature>
<keyword evidence="5 6" id="KW-0067">ATP-binding</keyword>
<feature type="region of interest" description="Disordered" evidence="7">
    <location>
        <begin position="751"/>
        <end position="810"/>
    </location>
</feature>
<dbReference type="PROSITE" id="PS00108">
    <property type="entry name" value="PROTEIN_KINASE_ST"/>
    <property type="match status" value="1"/>
</dbReference>
<dbReference type="FunFam" id="3.30.200.20:FF:000042">
    <property type="entry name" value="Aurora kinase A"/>
    <property type="match status" value="1"/>
</dbReference>
<keyword evidence="10" id="KW-1185">Reference proteome</keyword>
<dbReference type="AlphaFoldDB" id="A0A9W7EVM1"/>
<evidence type="ECO:0000256" key="4">
    <source>
        <dbReference type="ARBA" id="ARBA00022777"/>
    </source>
</evidence>
<keyword evidence="3 6" id="KW-0547">Nucleotide-binding</keyword>
<dbReference type="EMBL" id="BRXY01000396">
    <property type="protein sequence ID" value="GMH92252.1"/>
    <property type="molecule type" value="Genomic_DNA"/>
</dbReference>
<keyword evidence="1" id="KW-0723">Serine/threonine-protein kinase</keyword>
<feature type="compositionally biased region" description="Acidic residues" evidence="7">
    <location>
        <begin position="793"/>
        <end position="810"/>
    </location>
</feature>
<feature type="compositionally biased region" description="Pro residues" evidence="7">
    <location>
        <begin position="80"/>
        <end position="93"/>
    </location>
</feature>
<dbReference type="SUPFAM" id="SSF48452">
    <property type="entry name" value="TPR-like"/>
    <property type="match status" value="1"/>
</dbReference>
<dbReference type="Gene3D" id="1.25.40.10">
    <property type="entry name" value="Tetratricopeptide repeat domain"/>
    <property type="match status" value="1"/>
</dbReference>
<dbReference type="Gene3D" id="3.30.200.20">
    <property type="entry name" value="Phosphorylase Kinase, domain 1"/>
    <property type="match status" value="1"/>
</dbReference>
<accession>A0A9W7EVM1</accession>
<dbReference type="InterPro" id="IPR011990">
    <property type="entry name" value="TPR-like_helical_dom_sf"/>
</dbReference>
<evidence type="ECO:0000256" key="7">
    <source>
        <dbReference type="SAM" id="MobiDB-lite"/>
    </source>
</evidence>
<evidence type="ECO:0000259" key="8">
    <source>
        <dbReference type="PROSITE" id="PS50011"/>
    </source>
</evidence>
<feature type="region of interest" description="Disordered" evidence="7">
    <location>
        <begin position="51"/>
        <end position="98"/>
    </location>
</feature>
<dbReference type="Gene3D" id="1.10.510.10">
    <property type="entry name" value="Transferase(Phosphotransferase) domain 1"/>
    <property type="match status" value="1"/>
</dbReference>
<name>A0A9W7EVM1_9STRA</name>
<evidence type="ECO:0000256" key="3">
    <source>
        <dbReference type="ARBA" id="ARBA00022741"/>
    </source>
</evidence>
<dbReference type="SUPFAM" id="SSF56112">
    <property type="entry name" value="Protein kinase-like (PK-like)"/>
    <property type="match status" value="1"/>
</dbReference>
<feature type="compositionally biased region" description="Low complexity" evidence="7">
    <location>
        <begin position="518"/>
        <end position="533"/>
    </location>
</feature>
<dbReference type="OrthoDB" id="347657at2759"/>
<dbReference type="InterPro" id="IPR008271">
    <property type="entry name" value="Ser/Thr_kinase_AS"/>
</dbReference>
<keyword evidence="4" id="KW-0418">Kinase</keyword>
<dbReference type="InterPro" id="IPR000719">
    <property type="entry name" value="Prot_kinase_dom"/>
</dbReference>
<evidence type="ECO:0000313" key="9">
    <source>
        <dbReference type="EMBL" id="GMH92252.1"/>
    </source>
</evidence>
<feature type="compositionally biased region" description="Low complexity" evidence="7">
    <location>
        <begin position="51"/>
        <end position="79"/>
    </location>
</feature>
<dbReference type="InterPro" id="IPR017441">
    <property type="entry name" value="Protein_kinase_ATP_BS"/>
</dbReference>
<dbReference type="PROSITE" id="PS00107">
    <property type="entry name" value="PROTEIN_KINASE_ATP"/>
    <property type="match status" value="1"/>
</dbReference>
<dbReference type="PANTHER" id="PTHR24353">
    <property type="entry name" value="CYCLIC NUCLEOTIDE-DEPENDENT PROTEIN KINASE"/>
    <property type="match status" value="1"/>
</dbReference>
<feature type="compositionally biased region" description="Basic and acidic residues" evidence="7">
    <location>
        <begin position="775"/>
        <end position="792"/>
    </location>
</feature>
<dbReference type="GO" id="GO:0004674">
    <property type="term" value="F:protein serine/threonine kinase activity"/>
    <property type="evidence" value="ECO:0007669"/>
    <property type="project" value="UniProtKB-KW"/>
</dbReference>
<dbReference type="Proteomes" id="UP001165085">
    <property type="component" value="Unassembled WGS sequence"/>
</dbReference>
<keyword evidence="2" id="KW-0808">Transferase</keyword>
<dbReference type="GO" id="GO:0005524">
    <property type="term" value="F:ATP binding"/>
    <property type="evidence" value="ECO:0007669"/>
    <property type="project" value="UniProtKB-UniRule"/>
</dbReference>
<reference evidence="10" key="1">
    <citation type="journal article" date="2023" name="Commun. Biol.">
        <title>Genome analysis of Parmales, the sister group of diatoms, reveals the evolutionary specialization of diatoms from phago-mixotrophs to photoautotrophs.</title>
        <authorList>
            <person name="Ban H."/>
            <person name="Sato S."/>
            <person name="Yoshikawa S."/>
            <person name="Yamada K."/>
            <person name="Nakamura Y."/>
            <person name="Ichinomiya M."/>
            <person name="Sato N."/>
            <person name="Blanc-Mathieu R."/>
            <person name="Endo H."/>
            <person name="Kuwata A."/>
            <person name="Ogata H."/>
        </authorList>
    </citation>
    <scope>NUCLEOTIDE SEQUENCE [LARGE SCALE GENOMIC DNA]</scope>
    <source>
        <strain evidence="10">NIES 3701</strain>
    </source>
</reference>
<evidence type="ECO:0000313" key="10">
    <source>
        <dbReference type="Proteomes" id="UP001165085"/>
    </source>
</evidence>
<dbReference type="PROSITE" id="PS50011">
    <property type="entry name" value="PROTEIN_KINASE_DOM"/>
    <property type="match status" value="1"/>
</dbReference>
<dbReference type="FunFam" id="1.10.510.10:FF:000571">
    <property type="entry name" value="Maternal embryonic leucine zipper kinase"/>
    <property type="match status" value="1"/>
</dbReference>